<accession>A0A1I5TVK4</accession>
<dbReference type="EMBL" id="FOVH01000018">
    <property type="protein sequence ID" value="SFP86346.1"/>
    <property type="molecule type" value="Genomic_DNA"/>
</dbReference>
<dbReference type="Proteomes" id="UP000183413">
    <property type="component" value="Unassembled WGS sequence"/>
</dbReference>
<dbReference type="GO" id="GO:0004185">
    <property type="term" value="F:serine-type carboxypeptidase activity"/>
    <property type="evidence" value="ECO:0007669"/>
    <property type="project" value="InterPro"/>
</dbReference>
<comment type="similarity">
    <text evidence="1">Belongs to the peptidase S13 family.</text>
</comment>
<protein>
    <submittedName>
        <fullName evidence="4">D-alanyl-D-alanine carboxypeptidase / D-alanyl-D-alanine-endopeptidase (Penicillin-binding protein 4)</fullName>
    </submittedName>
</protein>
<sequence>MRGPLVRITSVLLAGSSVLAAPAAHAQVTAAPAAAPAAAPGDLGKDLDAILADERLKGATVGAVVRDAKTGAVRYARGPKNAVLPASNLKIYTSGAALSLLGTGYRFRTSVYAGKVAGSSVKGDLYLKGTGDPTMKAADYDRLAAQVAARGVKRVEGDLVADDSWFDAVRVPSHWDPTDLQYYYAGQTSALTVSPNDDFDAGSVNVTVAPGAEGEPVKVALAPATHVVKIDNRAVTGAPGSASTLSVNRDNGTNTIVVSGSYPAGGSTYSTLRTVENPTMYAADVFRTALKAHGVQVGGTTERGRTPKGAARLATRASMPLSQLMTPFLKLSNNMIAETLVKAIGRAKRNSGSWTAGLPVIEKYVRGQGVPAARLDMADGSGLSRSNRTTSQDLSTVLTKAQKAPWYSTWYAALPIAGDPDRLVGGTLTSRMRNTPAAGNVHAKTGTLTGATGLSGYVTDQAGSRLVFSVVLNGYQGAAPKDIEDKIAIRLAGGDPAAATRTLRTAQTGPQLECSWIKRC</sequence>
<keyword evidence="2" id="KW-0378">Hydrolase</keyword>
<dbReference type="Gene3D" id="3.40.710.10">
    <property type="entry name" value="DD-peptidase/beta-lactamase superfamily"/>
    <property type="match status" value="1"/>
</dbReference>
<name>A0A1I5TVK4_9ACTN</name>
<gene>
    <name evidence="4" type="ORF">SAMN04489713_118122</name>
</gene>
<proteinExistence type="inferred from homology"/>
<dbReference type="Pfam" id="PF02113">
    <property type="entry name" value="Peptidase_S13"/>
    <property type="match status" value="1"/>
</dbReference>
<dbReference type="InterPro" id="IPR012338">
    <property type="entry name" value="Beta-lactam/transpept-like"/>
</dbReference>
<dbReference type="InParanoid" id="A0A1I5TVK4"/>
<dbReference type="PANTHER" id="PTHR30023:SF0">
    <property type="entry name" value="PENICILLIN-SENSITIVE CARBOXYPEPTIDASE A"/>
    <property type="match status" value="1"/>
</dbReference>
<dbReference type="SUPFAM" id="SSF56601">
    <property type="entry name" value="beta-lactamase/transpeptidase-like"/>
    <property type="match status" value="1"/>
</dbReference>
<dbReference type="Gene3D" id="3.50.80.20">
    <property type="entry name" value="D-Ala-D-Ala carboxypeptidase C, peptidase S13"/>
    <property type="match status" value="1"/>
</dbReference>
<keyword evidence="3" id="KW-0732">Signal</keyword>
<dbReference type="InterPro" id="IPR000667">
    <property type="entry name" value="Peptidase_S13"/>
</dbReference>
<feature type="signal peptide" evidence="3">
    <location>
        <begin position="1"/>
        <end position="26"/>
    </location>
</feature>
<evidence type="ECO:0000256" key="1">
    <source>
        <dbReference type="ARBA" id="ARBA00006096"/>
    </source>
</evidence>
<dbReference type="GO" id="GO:0000270">
    <property type="term" value="P:peptidoglycan metabolic process"/>
    <property type="evidence" value="ECO:0007669"/>
    <property type="project" value="TreeGrafter"/>
</dbReference>
<dbReference type="PRINTS" id="PR00922">
    <property type="entry name" value="DADACBPTASE3"/>
</dbReference>
<dbReference type="STRING" id="1993.SAMN04489713_118122"/>
<evidence type="ECO:0000256" key="2">
    <source>
        <dbReference type="ARBA" id="ARBA00022801"/>
    </source>
</evidence>
<dbReference type="NCBIfam" id="TIGR00666">
    <property type="entry name" value="PBP4"/>
    <property type="match status" value="1"/>
</dbReference>
<organism evidence="4 5">
    <name type="scientific">Actinomadura madurae</name>
    <dbReference type="NCBI Taxonomy" id="1993"/>
    <lineage>
        <taxon>Bacteria</taxon>
        <taxon>Bacillati</taxon>
        <taxon>Actinomycetota</taxon>
        <taxon>Actinomycetes</taxon>
        <taxon>Streptosporangiales</taxon>
        <taxon>Thermomonosporaceae</taxon>
        <taxon>Actinomadura</taxon>
    </lineage>
</organism>
<keyword evidence="5" id="KW-1185">Reference proteome</keyword>
<evidence type="ECO:0000256" key="3">
    <source>
        <dbReference type="SAM" id="SignalP"/>
    </source>
</evidence>
<feature type="chain" id="PRO_5010318761" evidence="3">
    <location>
        <begin position="27"/>
        <end position="520"/>
    </location>
</feature>
<keyword evidence="4" id="KW-0645">Protease</keyword>
<dbReference type="PANTHER" id="PTHR30023">
    <property type="entry name" value="D-ALANYL-D-ALANINE CARBOXYPEPTIDASE"/>
    <property type="match status" value="1"/>
</dbReference>
<keyword evidence="4" id="KW-0121">Carboxypeptidase</keyword>
<reference evidence="4 5" key="1">
    <citation type="submission" date="2016-10" db="EMBL/GenBank/DDBJ databases">
        <authorList>
            <person name="de Groot N.N."/>
        </authorList>
    </citation>
    <scope>NUCLEOTIDE SEQUENCE [LARGE SCALE GENOMIC DNA]</scope>
    <source>
        <strain evidence="4 5">DSM 43067</strain>
    </source>
</reference>
<dbReference type="RefSeq" id="WP_075023996.1">
    <property type="nucleotide sequence ID" value="NZ_FOVH01000018.1"/>
</dbReference>
<dbReference type="AlphaFoldDB" id="A0A1I5TVK4"/>
<evidence type="ECO:0000313" key="4">
    <source>
        <dbReference type="EMBL" id="SFP86346.1"/>
    </source>
</evidence>
<dbReference type="GO" id="GO:0006508">
    <property type="term" value="P:proteolysis"/>
    <property type="evidence" value="ECO:0007669"/>
    <property type="project" value="InterPro"/>
</dbReference>
<dbReference type="eggNOG" id="COG2027">
    <property type="taxonomic scope" value="Bacteria"/>
</dbReference>
<evidence type="ECO:0000313" key="5">
    <source>
        <dbReference type="Proteomes" id="UP000183413"/>
    </source>
</evidence>